<dbReference type="AlphaFoldDB" id="A0A9D1I3S6"/>
<dbReference type="SUPFAM" id="SSF54427">
    <property type="entry name" value="NTF2-like"/>
    <property type="match status" value="1"/>
</dbReference>
<name>A0A9D1I3S6_9FIRM</name>
<evidence type="ECO:0000313" key="2">
    <source>
        <dbReference type="Proteomes" id="UP000824090"/>
    </source>
</evidence>
<dbReference type="EMBL" id="DVMP01000146">
    <property type="protein sequence ID" value="HIU26385.1"/>
    <property type="molecule type" value="Genomic_DNA"/>
</dbReference>
<gene>
    <name evidence="1" type="ORF">IAC50_07845</name>
</gene>
<dbReference type="InterPro" id="IPR032710">
    <property type="entry name" value="NTF2-like_dom_sf"/>
</dbReference>
<comment type="caution">
    <text evidence="1">The sequence shown here is derived from an EMBL/GenBank/DDBJ whole genome shotgun (WGS) entry which is preliminary data.</text>
</comment>
<dbReference type="Proteomes" id="UP000824090">
    <property type="component" value="Unassembled WGS sequence"/>
</dbReference>
<reference evidence="1" key="1">
    <citation type="submission" date="2020-10" db="EMBL/GenBank/DDBJ databases">
        <authorList>
            <person name="Gilroy R."/>
        </authorList>
    </citation>
    <scope>NUCLEOTIDE SEQUENCE</scope>
    <source>
        <strain evidence="1">ChiHcec3-6078</strain>
    </source>
</reference>
<organism evidence="1 2">
    <name type="scientific">Candidatus Allocopromorpha excrementigallinarum</name>
    <dbReference type="NCBI Taxonomy" id="2840742"/>
    <lineage>
        <taxon>Bacteria</taxon>
        <taxon>Bacillati</taxon>
        <taxon>Bacillota</taxon>
        <taxon>Clostridia</taxon>
        <taxon>Eubacteriales</taxon>
        <taxon>Eubacteriaceae</taxon>
        <taxon>Eubacteriaceae incertae sedis</taxon>
        <taxon>Candidatus Allocopromorpha</taxon>
    </lineage>
</organism>
<proteinExistence type="predicted"/>
<accession>A0A9D1I3S6</accession>
<evidence type="ECO:0000313" key="1">
    <source>
        <dbReference type="EMBL" id="HIU26385.1"/>
    </source>
</evidence>
<reference evidence="1" key="2">
    <citation type="journal article" date="2021" name="PeerJ">
        <title>Extensive microbial diversity within the chicken gut microbiome revealed by metagenomics and culture.</title>
        <authorList>
            <person name="Gilroy R."/>
            <person name="Ravi A."/>
            <person name="Getino M."/>
            <person name="Pursley I."/>
            <person name="Horton D.L."/>
            <person name="Alikhan N.F."/>
            <person name="Baker D."/>
            <person name="Gharbi K."/>
            <person name="Hall N."/>
            <person name="Watson M."/>
            <person name="Adriaenssens E.M."/>
            <person name="Foster-Nyarko E."/>
            <person name="Jarju S."/>
            <person name="Secka A."/>
            <person name="Antonio M."/>
            <person name="Oren A."/>
            <person name="Chaudhuri R.R."/>
            <person name="La Ragione R."/>
            <person name="Hildebrand F."/>
            <person name="Pallen M.J."/>
        </authorList>
    </citation>
    <scope>NUCLEOTIDE SEQUENCE</scope>
    <source>
        <strain evidence="1">ChiHcec3-6078</strain>
    </source>
</reference>
<protein>
    <submittedName>
        <fullName evidence="1">Uncharacterized protein</fullName>
    </submittedName>
</protein>
<sequence length="182" mass="20650">MLDLSKSPVVPTSAPDRTEKRRALEDYVRSCELKLPEEVAELFIKYTRWIWEYKCIGAVSKFYCDQTVFHGENGFTSVGFQATIASTLAAVCAYPDQVNEFVDIIVEGSEEEGYHFGQSSIIGLENSGWSKDGPPTGKWLGKDGVPSYSICELTLKKIDGRWRVYEEWVVEGTEIRRQTHRP</sequence>